<dbReference type="InterPro" id="IPR029044">
    <property type="entry name" value="Nucleotide-diphossugar_trans"/>
</dbReference>
<keyword evidence="3" id="KW-0328">Glycosyltransferase</keyword>
<dbReference type="InterPro" id="IPR039528">
    <property type="entry name" value="DPM1-like"/>
</dbReference>
<keyword evidence="4" id="KW-0808">Transferase</keyword>
<evidence type="ECO:0000256" key="7">
    <source>
        <dbReference type="ARBA" id="ARBA00023136"/>
    </source>
</evidence>
<evidence type="ECO:0008006" key="14">
    <source>
        <dbReference type="Google" id="ProtNLM"/>
    </source>
</evidence>
<evidence type="ECO:0000256" key="3">
    <source>
        <dbReference type="ARBA" id="ARBA00022676"/>
    </source>
</evidence>
<feature type="transmembrane region" description="Helical" evidence="8">
    <location>
        <begin position="543"/>
        <end position="559"/>
    </location>
</feature>
<feature type="transmembrane region" description="Helical" evidence="8">
    <location>
        <begin position="514"/>
        <end position="531"/>
    </location>
</feature>
<evidence type="ECO:0000256" key="6">
    <source>
        <dbReference type="ARBA" id="ARBA00022989"/>
    </source>
</evidence>
<feature type="non-terminal residue" evidence="12">
    <location>
        <position position="784"/>
    </location>
</feature>
<comment type="subcellular location">
    <subcellularLocation>
        <location evidence="1">Membrane</location>
        <topology evidence="1">Multi-pass membrane protein</topology>
    </subcellularLocation>
</comment>
<dbReference type="GO" id="GO:0000271">
    <property type="term" value="P:polysaccharide biosynthetic process"/>
    <property type="evidence" value="ECO:0007669"/>
    <property type="project" value="InterPro"/>
</dbReference>
<dbReference type="Proteomes" id="UP000229459">
    <property type="component" value="Unassembled WGS sequence"/>
</dbReference>
<feature type="transmembrane region" description="Helical" evidence="8">
    <location>
        <begin position="487"/>
        <end position="507"/>
    </location>
</feature>
<name>A0A2H0B5I0_9BACT</name>
<evidence type="ECO:0000259" key="10">
    <source>
        <dbReference type="Pfam" id="PF04138"/>
    </source>
</evidence>
<reference evidence="12 13" key="1">
    <citation type="submission" date="2017-09" db="EMBL/GenBank/DDBJ databases">
        <title>Depth-based differentiation of microbial function through sediment-hosted aquifers and enrichment of novel symbionts in the deep terrestrial subsurface.</title>
        <authorList>
            <person name="Probst A.J."/>
            <person name="Ladd B."/>
            <person name="Jarett J.K."/>
            <person name="Geller-Mcgrath D.E."/>
            <person name="Sieber C.M."/>
            <person name="Emerson J.B."/>
            <person name="Anantharaman K."/>
            <person name="Thomas B.C."/>
            <person name="Malmstrom R."/>
            <person name="Stieglmeier M."/>
            <person name="Klingl A."/>
            <person name="Woyke T."/>
            <person name="Ryan C.M."/>
            <person name="Banfield J.F."/>
        </authorList>
    </citation>
    <scope>NUCLEOTIDE SEQUENCE [LARGE SCALE GENOMIC DNA]</scope>
    <source>
        <strain evidence="12">CG23_combo_of_CG06-09_8_20_14_all_34_8</strain>
    </source>
</reference>
<dbReference type="GO" id="GO:0004582">
    <property type="term" value="F:dolichyl-phosphate beta-D-mannosyltransferase activity"/>
    <property type="evidence" value="ECO:0007669"/>
    <property type="project" value="InterPro"/>
</dbReference>
<evidence type="ECO:0000256" key="5">
    <source>
        <dbReference type="ARBA" id="ARBA00022692"/>
    </source>
</evidence>
<feature type="domain" description="GtrA/DPMS transmembrane" evidence="10">
    <location>
        <begin position="257"/>
        <end position="377"/>
    </location>
</feature>
<dbReference type="InterPro" id="IPR007267">
    <property type="entry name" value="GtrA_DPMS_TM"/>
</dbReference>
<feature type="transmembrane region" description="Helical" evidence="8">
    <location>
        <begin position="756"/>
        <end position="774"/>
    </location>
</feature>
<dbReference type="Gene3D" id="3.90.550.10">
    <property type="entry name" value="Spore Coat Polysaccharide Biosynthesis Protein SpsA, Chain A"/>
    <property type="match status" value="1"/>
</dbReference>
<keyword evidence="5 8" id="KW-0812">Transmembrane</keyword>
<protein>
    <recommendedName>
        <fullName evidence="14">Dolichyl-phosphate beta-D-mannosyltransferase</fullName>
    </recommendedName>
</protein>
<feature type="domain" description="Glycosyltransferase RgtA/B/C/D-like" evidence="11">
    <location>
        <begin position="469"/>
        <end position="627"/>
    </location>
</feature>
<dbReference type="GO" id="GO:0009247">
    <property type="term" value="P:glycolipid biosynthetic process"/>
    <property type="evidence" value="ECO:0007669"/>
    <property type="project" value="TreeGrafter"/>
</dbReference>
<dbReference type="CDD" id="cd06442">
    <property type="entry name" value="DPM1_like"/>
    <property type="match status" value="1"/>
</dbReference>
<feature type="transmembrane region" description="Helical" evidence="8">
    <location>
        <begin position="285"/>
        <end position="307"/>
    </location>
</feature>
<evidence type="ECO:0000256" key="4">
    <source>
        <dbReference type="ARBA" id="ARBA00022679"/>
    </source>
</evidence>
<feature type="transmembrane region" description="Helical" evidence="8">
    <location>
        <begin position="319"/>
        <end position="340"/>
    </location>
</feature>
<evidence type="ECO:0000313" key="13">
    <source>
        <dbReference type="Proteomes" id="UP000229459"/>
    </source>
</evidence>
<feature type="transmembrane region" description="Helical" evidence="8">
    <location>
        <begin position="571"/>
        <end position="599"/>
    </location>
</feature>
<feature type="transmembrane region" description="Helical" evidence="8">
    <location>
        <begin position="705"/>
        <end position="723"/>
    </location>
</feature>
<dbReference type="InterPro" id="IPR001173">
    <property type="entry name" value="Glyco_trans_2-like"/>
</dbReference>
<comment type="similarity">
    <text evidence="2">Belongs to the glycosyltransferase 2 family.</text>
</comment>
<dbReference type="Pfam" id="PF04138">
    <property type="entry name" value="GtrA_DPMS_TM"/>
    <property type="match status" value="1"/>
</dbReference>
<comment type="caution">
    <text evidence="12">The sequence shown here is derived from an EMBL/GenBank/DDBJ whole genome shotgun (WGS) entry which is preliminary data.</text>
</comment>
<dbReference type="AlphaFoldDB" id="A0A2H0B5I0"/>
<dbReference type="Pfam" id="PF00535">
    <property type="entry name" value="Glycos_transf_2"/>
    <property type="match status" value="1"/>
</dbReference>
<feature type="transmembrane region" description="Helical" evidence="8">
    <location>
        <begin position="730"/>
        <end position="750"/>
    </location>
</feature>
<feature type="transmembrane region" description="Helical" evidence="8">
    <location>
        <begin position="352"/>
        <end position="370"/>
    </location>
</feature>
<feature type="transmembrane region" description="Helical" evidence="8">
    <location>
        <begin position="255"/>
        <end position="273"/>
    </location>
</feature>
<dbReference type="Pfam" id="PF13231">
    <property type="entry name" value="PMT_2"/>
    <property type="match status" value="1"/>
</dbReference>
<proteinExistence type="inferred from homology"/>
<keyword evidence="6 8" id="KW-1133">Transmembrane helix</keyword>
<dbReference type="SUPFAM" id="SSF53448">
    <property type="entry name" value="Nucleotide-diphospho-sugar transferases"/>
    <property type="match status" value="1"/>
</dbReference>
<feature type="transmembrane region" description="Helical" evidence="8">
    <location>
        <begin position="409"/>
        <end position="427"/>
    </location>
</feature>
<evidence type="ECO:0000259" key="11">
    <source>
        <dbReference type="Pfam" id="PF13231"/>
    </source>
</evidence>
<feature type="transmembrane region" description="Helical" evidence="8">
    <location>
        <begin position="611"/>
        <end position="628"/>
    </location>
</feature>
<evidence type="ECO:0000256" key="8">
    <source>
        <dbReference type="SAM" id="Phobius"/>
    </source>
</evidence>
<gene>
    <name evidence="12" type="ORF">COX08_03675</name>
</gene>
<keyword evidence="7 8" id="KW-0472">Membrane</keyword>
<feature type="domain" description="Glycosyltransferase 2-like" evidence="9">
    <location>
        <begin position="11"/>
        <end position="183"/>
    </location>
</feature>
<dbReference type="PANTHER" id="PTHR43398:SF1">
    <property type="entry name" value="DOLICHOL-PHOSPHATE MANNOSYLTRANSFERASE SUBUNIT 1"/>
    <property type="match status" value="1"/>
</dbReference>
<evidence type="ECO:0000256" key="1">
    <source>
        <dbReference type="ARBA" id="ARBA00004141"/>
    </source>
</evidence>
<dbReference type="PANTHER" id="PTHR43398">
    <property type="entry name" value="DOLICHOL-PHOSPHATE MANNOSYLTRANSFERASE SUBUNIT 1"/>
    <property type="match status" value="1"/>
</dbReference>
<evidence type="ECO:0000259" key="9">
    <source>
        <dbReference type="Pfam" id="PF00535"/>
    </source>
</evidence>
<accession>A0A2H0B5I0</accession>
<evidence type="ECO:0000313" key="12">
    <source>
        <dbReference type="EMBL" id="PIP52919.1"/>
    </source>
</evidence>
<dbReference type="GO" id="GO:0016020">
    <property type="term" value="C:membrane"/>
    <property type="evidence" value="ECO:0007669"/>
    <property type="project" value="UniProtKB-SubCell"/>
</dbReference>
<dbReference type="EMBL" id="PCSR01000089">
    <property type="protein sequence ID" value="PIP52919.1"/>
    <property type="molecule type" value="Genomic_DNA"/>
</dbReference>
<dbReference type="InterPro" id="IPR038731">
    <property type="entry name" value="RgtA/B/C-like"/>
</dbReference>
<evidence type="ECO:0000256" key="2">
    <source>
        <dbReference type="ARBA" id="ARBA00006739"/>
    </source>
</evidence>
<organism evidence="12 13">
    <name type="scientific">Candidatus Beckwithbacteria bacterium CG23_combo_of_CG06-09_8_20_14_all_34_8</name>
    <dbReference type="NCBI Taxonomy" id="1974497"/>
    <lineage>
        <taxon>Bacteria</taxon>
        <taxon>Candidatus Beckwithiibacteriota</taxon>
    </lineage>
</organism>
<sequence>MNQKDNLRTIIIIPTYNEKDNIGRLIEFLENKIFPKVDKKFEMHVLVVDDSSPDGTSDIVQKLQTKFSNIHLLINKQKAGLGGAYLKGMIHAVDKLGADVMFEMDADFSHDPKVIPMFLSKIDQGYDLVLGSRYIHGGSIPQDWGWHRKIISIAGNLLIRLVISKFDIHDWTTGYRAIKTELFQALRDEMKRAEFSGYTWQIGFLHKTVRKNFKVAEVPINFVDRTYGQSKLGFEYVKNSLFYIFSIRIKELSHIIKFGIVGFIGFLINYSAMEIFVNAFGVQPYYATALGAELAIISNFTLNNIWTFKESKFTSPKQVLSKLIIFNLTSVGAIVIQFLVEWLGVKFIGESLYRLYFFIALAIVVIYNYTMYTKIIWKKKYLLYCRVKSFEYNKNMLVSHKILIYIKRYWLIILLTLIGAFLRLYNIKPTISFMGDQGRDVRIVRDLLTKADPILVGPTTSVGKIQLGPLYYYYMVPWLWLFNFDPVGTAVGVAFLGIISIPLLFFITKSMFNVNVASIASILYTFAVVVIQNTRSSWNPNPMPLLAILLIYSLYQVYVKSSNKHIILSILWFAVALQMHYMILLISPLILFILAFSYYKSINKTATLKSLLWGSLLFLLFLTPLIIFDIRHDFINTKGLLEFFQKGHHSPVAWYQPILDSEGRVQTSFGDILGLDKWRNIRNPLALILFISSVSYGFVKRNNKTVQIIVLYSLFGIVGMSIYKGDLFNHYLGFFFPIPFLTIGILLAKIAEKGKILGKLFVALSIIWLIVLQVKQYSIFKPLG</sequence>
<dbReference type="FunFam" id="3.90.550.10:FF:000122">
    <property type="entry name" value="Dolichol-phosphate mannosyltransferase subunit 1"/>
    <property type="match status" value="1"/>
</dbReference>